<feature type="domain" description="FFD box profile" evidence="5">
    <location>
        <begin position="230"/>
        <end position="246"/>
    </location>
</feature>
<protein>
    <submittedName>
        <fullName evidence="8">Glycine-rich RNA-binding protein, putative</fullName>
    </submittedName>
</protein>
<evidence type="ECO:0000256" key="1">
    <source>
        <dbReference type="PROSITE-ProRule" id="PRU00846"/>
    </source>
</evidence>
<evidence type="ECO:0000259" key="5">
    <source>
        <dbReference type="PROSITE" id="PS51513"/>
    </source>
</evidence>
<dbReference type="SMART" id="SM01199">
    <property type="entry name" value="FDF"/>
    <property type="match status" value="1"/>
</dbReference>
<dbReference type="PROSITE" id="PS51536">
    <property type="entry name" value="TFG"/>
    <property type="match status" value="1"/>
</dbReference>
<feature type="short sequence motif" description="TFG box" evidence="2">
    <location>
        <begin position="262"/>
        <end position="282"/>
    </location>
</feature>
<dbReference type="OMA" id="PPKEEIY"/>
<dbReference type="InParanoid" id="C5KV70"/>
<dbReference type="CDD" id="cd01736">
    <property type="entry name" value="LSm14_N"/>
    <property type="match status" value="1"/>
</dbReference>
<dbReference type="Gene3D" id="2.30.30.100">
    <property type="match status" value="1"/>
</dbReference>
<dbReference type="PROSITE" id="PS51513">
    <property type="entry name" value="FFD"/>
    <property type="match status" value="1"/>
</dbReference>
<dbReference type="InterPro" id="IPR025768">
    <property type="entry name" value="TFG_box"/>
</dbReference>
<feature type="domain" description="DFDF" evidence="4">
    <location>
        <begin position="192"/>
        <end position="228"/>
    </location>
</feature>
<gene>
    <name evidence="8" type="ORF">Pmar_PMAR009830</name>
</gene>
<dbReference type="OrthoDB" id="21539at2759"/>
<feature type="short sequence motif" description="FFD box" evidence="1">
    <location>
        <begin position="230"/>
        <end position="246"/>
    </location>
</feature>
<dbReference type="PROSITE" id="PS52002">
    <property type="entry name" value="SM"/>
    <property type="match status" value="1"/>
</dbReference>
<name>C5KV70_PERM5</name>
<feature type="domain" description="TFG box profile" evidence="6">
    <location>
        <begin position="262"/>
        <end position="282"/>
    </location>
</feature>
<sequence length="312" mass="33207">MSGSSLPYIGSKISLISNAEIRYEGILYTINTEESTIALQNVKSFGTEGRKVPNVPASDEVYDFIIFRGKDIKDLTVLEGAGQKAGALVDPAIVSMNQAPKVGGTNRQQRDDRSGARGGGGGRWEDRRGGNWGYGGKGYGGKGKGGGYYSGGGYSGGGYSGGGYYGGYGRSERPHRRPPTRTGPVGELVPNVNPEAKAEVKEEFDYAGNASKLEKPDESAVSTAGTTVRTGYSKNKGFFDDISCDALDRKERSTQGAAVDPAIFDQRAKQRATDKETFGAIAAQRRPFGGYRRPYGKGRGGKGGKGKGRNYY</sequence>
<dbReference type="EMBL" id="GG676416">
    <property type="protein sequence ID" value="EER11616.1"/>
    <property type="molecule type" value="Genomic_DNA"/>
</dbReference>
<dbReference type="SUPFAM" id="SSF50182">
    <property type="entry name" value="Sm-like ribonucleoproteins"/>
    <property type="match status" value="1"/>
</dbReference>
<proteinExistence type="predicted"/>
<dbReference type="GeneID" id="9047031"/>
<feature type="region of interest" description="Disordered" evidence="3">
    <location>
        <begin position="170"/>
        <end position="190"/>
    </location>
</feature>
<reference evidence="8 9" key="1">
    <citation type="submission" date="2008-07" db="EMBL/GenBank/DDBJ databases">
        <authorList>
            <person name="El-Sayed N."/>
            <person name="Caler E."/>
            <person name="Inman J."/>
            <person name="Amedeo P."/>
            <person name="Hass B."/>
            <person name="Wortman J."/>
        </authorList>
    </citation>
    <scope>NUCLEOTIDE SEQUENCE [LARGE SCALE GENOMIC DNA]</scope>
    <source>
        <strain evidence="9">ATCC 50983 / TXsc</strain>
    </source>
</reference>
<dbReference type="Pfam" id="PF12701">
    <property type="entry name" value="LSM14"/>
    <property type="match status" value="1"/>
</dbReference>
<evidence type="ECO:0000313" key="9">
    <source>
        <dbReference type="Proteomes" id="UP000007800"/>
    </source>
</evidence>
<dbReference type="SMART" id="SM01271">
    <property type="entry name" value="LSM14"/>
    <property type="match status" value="1"/>
</dbReference>
<evidence type="ECO:0000256" key="3">
    <source>
        <dbReference type="SAM" id="MobiDB-lite"/>
    </source>
</evidence>
<accession>C5KV70</accession>
<evidence type="ECO:0000259" key="4">
    <source>
        <dbReference type="PROSITE" id="PS51512"/>
    </source>
</evidence>
<dbReference type="InterPro" id="IPR025761">
    <property type="entry name" value="FFD_box"/>
</dbReference>
<keyword evidence="9" id="KW-1185">Reference proteome</keyword>
<dbReference type="PROSITE" id="PS51512">
    <property type="entry name" value="DFDF"/>
    <property type="match status" value="1"/>
</dbReference>
<dbReference type="AlphaFoldDB" id="C5KV70"/>
<dbReference type="GO" id="GO:0003723">
    <property type="term" value="F:RNA binding"/>
    <property type="evidence" value="ECO:0007669"/>
    <property type="project" value="InterPro"/>
</dbReference>
<dbReference type="InterPro" id="IPR025609">
    <property type="entry name" value="Lsm14-like_N"/>
</dbReference>
<feature type="region of interest" description="Disordered" evidence="3">
    <location>
        <begin position="99"/>
        <end position="137"/>
    </location>
</feature>
<organism evidence="9">
    <name type="scientific">Perkinsus marinus (strain ATCC 50983 / TXsc)</name>
    <dbReference type="NCBI Taxonomy" id="423536"/>
    <lineage>
        <taxon>Eukaryota</taxon>
        <taxon>Sar</taxon>
        <taxon>Alveolata</taxon>
        <taxon>Perkinsozoa</taxon>
        <taxon>Perkinsea</taxon>
        <taxon>Perkinsida</taxon>
        <taxon>Perkinsidae</taxon>
        <taxon>Perkinsus</taxon>
    </lineage>
</organism>
<dbReference type="InterPro" id="IPR047575">
    <property type="entry name" value="Sm"/>
</dbReference>
<dbReference type="FunCoup" id="C5KV70">
    <property type="interactions" value="16"/>
</dbReference>
<dbReference type="Proteomes" id="UP000007800">
    <property type="component" value="Unassembled WGS sequence"/>
</dbReference>
<dbReference type="RefSeq" id="XP_002779821.1">
    <property type="nucleotide sequence ID" value="XM_002779775.1"/>
</dbReference>
<dbReference type="PANTHER" id="PTHR13586">
    <property type="entry name" value="SCD6 PROTEIN-RELATED"/>
    <property type="match status" value="1"/>
</dbReference>
<evidence type="ECO:0000313" key="8">
    <source>
        <dbReference type="EMBL" id="EER11616.1"/>
    </source>
</evidence>
<evidence type="ECO:0000256" key="2">
    <source>
        <dbReference type="PROSITE-ProRule" id="PRU00869"/>
    </source>
</evidence>
<dbReference type="InterPro" id="IPR019050">
    <property type="entry name" value="FDF_dom"/>
</dbReference>
<feature type="compositionally biased region" description="Basic residues" evidence="3">
    <location>
        <begin position="294"/>
        <end position="312"/>
    </location>
</feature>
<feature type="region of interest" description="Disordered" evidence="3">
    <location>
        <begin position="269"/>
        <end position="312"/>
    </location>
</feature>
<dbReference type="PANTHER" id="PTHR13586:SF0">
    <property type="entry name" value="TRAILER HITCH, ISOFORM H"/>
    <property type="match status" value="1"/>
</dbReference>
<feature type="domain" description="Sm" evidence="7">
    <location>
        <begin position="1"/>
        <end position="81"/>
    </location>
</feature>
<evidence type="ECO:0000259" key="6">
    <source>
        <dbReference type="PROSITE" id="PS51536"/>
    </source>
</evidence>
<dbReference type="InterPro" id="IPR010920">
    <property type="entry name" value="LSM_dom_sf"/>
</dbReference>
<dbReference type="InterPro" id="IPR025762">
    <property type="entry name" value="DFDF"/>
</dbReference>
<evidence type="ECO:0000259" key="7">
    <source>
        <dbReference type="PROSITE" id="PS52002"/>
    </source>
</evidence>